<dbReference type="InterPro" id="IPR010923">
    <property type="entry name" value="T(6)A37_SUA5"/>
</dbReference>
<feature type="binding site" evidence="13">
    <location>
        <position position="120"/>
    </location>
    <ligand>
        <name>L-threonine</name>
        <dbReference type="ChEBI" id="CHEBI:57926"/>
    </ligand>
</feature>
<evidence type="ECO:0000256" key="9">
    <source>
        <dbReference type="ARBA" id="ARBA00022741"/>
    </source>
</evidence>
<feature type="binding site" evidence="13">
    <location>
        <position position="57"/>
    </location>
    <ligand>
        <name>ATP</name>
        <dbReference type="ChEBI" id="CHEBI:30616"/>
    </ligand>
</feature>
<keyword evidence="5" id="KW-0963">Cytoplasm</keyword>
<dbReference type="Gene3D" id="3.90.870.10">
    <property type="entry name" value="DHBP synthase"/>
    <property type="match status" value="1"/>
</dbReference>
<evidence type="ECO:0000256" key="5">
    <source>
        <dbReference type="ARBA" id="ARBA00022490"/>
    </source>
</evidence>
<dbReference type="RefSeq" id="WP_052023276.1">
    <property type="nucleotide sequence ID" value="NZ_AXCW01000531.1"/>
</dbReference>
<dbReference type="InterPro" id="IPR017945">
    <property type="entry name" value="DHBP_synth_RibB-like_a/b_dom"/>
</dbReference>
<dbReference type="EC" id="2.7.7.87" evidence="3"/>
<keyword evidence="7" id="KW-0819">tRNA processing</keyword>
<keyword evidence="9 13" id="KW-0547">Nucleotide-binding</keyword>
<sequence>TDTAAHPARATDAEVAAAVAALRRGELVAFPTETVYGLGADARDPDAVAKVFAAKGRPADHPLIVHLARAEQLDDWAVDVPEEARRLADRFWPGPLTLILRRHPLVPTAVTGGQDTIGLRVPRHPVAHALLEAFGGGVAAPSANRFGRVSPTTRERVVAELGDVVGTVLEGGDCEVGLESTIVDLSGDRPRLLRPGGISSAELAEVLEAAPTREGTGAPRTPGRLPSHYAPTTPVRVVDRDALDDAVAGAVEAGRRVVVLRVEGDGPRPGTA</sequence>
<feature type="non-terminal residue" evidence="16">
    <location>
        <position position="272"/>
    </location>
</feature>
<dbReference type="PANTHER" id="PTHR17490">
    <property type="entry name" value="SUA5"/>
    <property type="match status" value="1"/>
</dbReference>
<evidence type="ECO:0000256" key="14">
    <source>
        <dbReference type="SAM" id="MobiDB-lite"/>
    </source>
</evidence>
<feature type="binding site" evidence="13">
    <location>
        <position position="34"/>
    </location>
    <ligand>
        <name>L-threonine</name>
        <dbReference type="ChEBI" id="CHEBI:57926"/>
    </ligand>
</feature>
<reference evidence="16 17" key="1">
    <citation type="submission" date="2014-01" db="EMBL/GenBank/DDBJ databases">
        <title>Actinotalea ferrariae CF5-4.</title>
        <authorList>
            <person name="Chen F."/>
            <person name="Li Y."/>
            <person name="Wang G."/>
        </authorList>
    </citation>
    <scope>NUCLEOTIDE SEQUENCE [LARGE SCALE GENOMIC DNA]</scope>
    <source>
        <strain evidence="16 17">CF5-4</strain>
    </source>
</reference>
<dbReference type="InterPro" id="IPR038385">
    <property type="entry name" value="Sua5/YwlC_C"/>
</dbReference>
<dbReference type="InterPro" id="IPR006070">
    <property type="entry name" value="Sua5-like_dom"/>
</dbReference>
<gene>
    <name evidence="16" type="ORF">N866_16355</name>
</gene>
<evidence type="ECO:0000256" key="12">
    <source>
        <dbReference type="ARBA" id="ARBA00048366"/>
    </source>
</evidence>
<dbReference type="PIRSF" id="PIRSF004930">
    <property type="entry name" value="Tln_factor_SUA5"/>
    <property type="match status" value="1"/>
</dbReference>
<dbReference type="Pfam" id="PF03481">
    <property type="entry name" value="Sua5_C"/>
    <property type="match status" value="1"/>
</dbReference>
<dbReference type="InterPro" id="IPR005145">
    <property type="entry name" value="Sua5_C"/>
</dbReference>
<feature type="binding site" evidence="13">
    <location>
        <position position="140"/>
    </location>
    <ligand>
        <name>L-threonine</name>
        <dbReference type="ChEBI" id="CHEBI:57926"/>
    </ligand>
</feature>
<evidence type="ECO:0000259" key="15">
    <source>
        <dbReference type="PROSITE" id="PS51163"/>
    </source>
</evidence>
<keyword evidence="6" id="KW-0808">Transferase</keyword>
<feature type="binding site" evidence="13">
    <location>
        <position position="180"/>
    </location>
    <ligand>
        <name>L-threonine</name>
        <dbReference type="ChEBI" id="CHEBI:57926"/>
    </ligand>
</feature>
<evidence type="ECO:0000256" key="3">
    <source>
        <dbReference type="ARBA" id="ARBA00012584"/>
    </source>
</evidence>
<feature type="binding site" evidence="13">
    <location>
        <position position="66"/>
    </location>
    <ligand>
        <name>L-threonine</name>
        <dbReference type="ChEBI" id="CHEBI:57926"/>
    </ligand>
</feature>
<comment type="subcellular location">
    <subcellularLocation>
        <location evidence="1">Cytoplasm</location>
    </subcellularLocation>
</comment>
<accession>A0A021VKP8</accession>
<keyword evidence="10 13" id="KW-0067">ATP-binding</keyword>
<dbReference type="SUPFAM" id="SSF55821">
    <property type="entry name" value="YrdC/RibB"/>
    <property type="match status" value="1"/>
</dbReference>
<feature type="domain" description="YrdC-like" evidence="15">
    <location>
        <begin position="12"/>
        <end position="198"/>
    </location>
</feature>
<organism evidence="16 17">
    <name type="scientific">Actinotalea ferrariae CF5-4</name>
    <dbReference type="NCBI Taxonomy" id="948458"/>
    <lineage>
        <taxon>Bacteria</taxon>
        <taxon>Bacillati</taxon>
        <taxon>Actinomycetota</taxon>
        <taxon>Actinomycetes</taxon>
        <taxon>Micrococcales</taxon>
        <taxon>Cellulomonadaceae</taxon>
        <taxon>Actinotalea</taxon>
    </lineage>
</organism>
<dbReference type="GO" id="GO:0005524">
    <property type="term" value="F:ATP binding"/>
    <property type="evidence" value="ECO:0007669"/>
    <property type="project" value="UniProtKB-KW"/>
</dbReference>
<dbReference type="GO" id="GO:0008033">
    <property type="term" value="P:tRNA processing"/>
    <property type="evidence" value="ECO:0007669"/>
    <property type="project" value="UniProtKB-KW"/>
</dbReference>
<evidence type="ECO:0000256" key="11">
    <source>
        <dbReference type="ARBA" id="ARBA00029774"/>
    </source>
</evidence>
<evidence type="ECO:0000256" key="13">
    <source>
        <dbReference type="PIRSR" id="PIRSR004930-1"/>
    </source>
</evidence>
<name>A0A021VKP8_9CELL</name>
<dbReference type="Gene3D" id="3.40.50.11030">
    <property type="entry name" value="Threonylcarbamoyl-AMP synthase, C-terminal domain"/>
    <property type="match status" value="1"/>
</dbReference>
<feature type="binding site" evidence="13">
    <location>
        <position position="229"/>
    </location>
    <ligand>
        <name>ATP</name>
        <dbReference type="ChEBI" id="CHEBI:30616"/>
    </ligand>
</feature>
<dbReference type="GO" id="GO:0005737">
    <property type="term" value="C:cytoplasm"/>
    <property type="evidence" value="ECO:0007669"/>
    <property type="project" value="UniProtKB-SubCell"/>
</dbReference>
<evidence type="ECO:0000256" key="7">
    <source>
        <dbReference type="ARBA" id="ARBA00022694"/>
    </source>
</evidence>
<feature type="binding site" evidence="13">
    <location>
        <position position="194"/>
    </location>
    <ligand>
        <name>ATP</name>
        <dbReference type="ChEBI" id="CHEBI:30616"/>
    </ligand>
</feature>
<evidence type="ECO:0000256" key="1">
    <source>
        <dbReference type="ARBA" id="ARBA00004496"/>
    </source>
</evidence>
<dbReference type="Pfam" id="PF01300">
    <property type="entry name" value="Sua5_yciO_yrdC"/>
    <property type="match status" value="1"/>
</dbReference>
<evidence type="ECO:0000256" key="10">
    <source>
        <dbReference type="ARBA" id="ARBA00022840"/>
    </source>
</evidence>
<dbReference type="AlphaFoldDB" id="A0A021VKP8"/>
<keyword evidence="8" id="KW-0548">Nucleotidyltransferase</keyword>
<dbReference type="FunFam" id="3.90.870.10:FF:000009">
    <property type="entry name" value="Threonylcarbamoyl-AMP synthase, putative"/>
    <property type="match status" value="1"/>
</dbReference>
<feature type="binding site" evidence="13">
    <location>
        <position position="150"/>
    </location>
    <ligand>
        <name>ATP</name>
        <dbReference type="ChEBI" id="CHEBI:30616"/>
    </ligand>
</feature>
<dbReference type="InterPro" id="IPR050156">
    <property type="entry name" value="TC-AMP_synthase_SUA5"/>
</dbReference>
<keyword evidence="17" id="KW-1185">Reference proteome</keyword>
<feature type="binding site" evidence="13">
    <location>
        <position position="116"/>
    </location>
    <ligand>
        <name>ATP</name>
        <dbReference type="ChEBI" id="CHEBI:30616"/>
    </ligand>
</feature>
<dbReference type="EMBL" id="AXCW01000531">
    <property type="protein sequence ID" value="EYR61794.1"/>
    <property type="molecule type" value="Genomic_DNA"/>
</dbReference>
<comment type="catalytic activity">
    <reaction evidence="12">
        <text>L-threonine + hydrogencarbonate + ATP = L-threonylcarbamoyladenylate + diphosphate + H2O</text>
        <dbReference type="Rhea" id="RHEA:36407"/>
        <dbReference type="ChEBI" id="CHEBI:15377"/>
        <dbReference type="ChEBI" id="CHEBI:17544"/>
        <dbReference type="ChEBI" id="CHEBI:30616"/>
        <dbReference type="ChEBI" id="CHEBI:33019"/>
        <dbReference type="ChEBI" id="CHEBI:57926"/>
        <dbReference type="ChEBI" id="CHEBI:73682"/>
        <dbReference type="EC" id="2.7.7.87"/>
    </reaction>
</comment>
<feature type="region of interest" description="Disordered" evidence="14">
    <location>
        <begin position="210"/>
        <end position="231"/>
    </location>
</feature>
<dbReference type="GO" id="GO:0003725">
    <property type="term" value="F:double-stranded RNA binding"/>
    <property type="evidence" value="ECO:0007669"/>
    <property type="project" value="InterPro"/>
</dbReference>
<comment type="caution">
    <text evidence="16">The sequence shown here is derived from an EMBL/GenBank/DDBJ whole genome shotgun (WGS) entry which is preliminary data.</text>
</comment>
<feature type="non-terminal residue" evidence="16">
    <location>
        <position position="1"/>
    </location>
</feature>
<dbReference type="NCBIfam" id="TIGR00057">
    <property type="entry name" value="L-threonylcarbamoyladenylate synthase"/>
    <property type="match status" value="1"/>
</dbReference>
<evidence type="ECO:0000313" key="17">
    <source>
        <dbReference type="Proteomes" id="UP000019753"/>
    </source>
</evidence>
<evidence type="ECO:0000313" key="16">
    <source>
        <dbReference type="EMBL" id="EYR61794.1"/>
    </source>
</evidence>
<dbReference type="Proteomes" id="UP000019753">
    <property type="component" value="Unassembled WGS sequence"/>
</dbReference>
<evidence type="ECO:0000256" key="2">
    <source>
        <dbReference type="ARBA" id="ARBA00007663"/>
    </source>
</evidence>
<evidence type="ECO:0000256" key="8">
    <source>
        <dbReference type="ARBA" id="ARBA00022695"/>
    </source>
</evidence>
<dbReference type="PROSITE" id="PS51163">
    <property type="entry name" value="YRDC"/>
    <property type="match status" value="1"/>
</dbReference>
<dbReference type="GO" id="GO:0000049">
    <property type="term" value="F:tRNA binding"/>
    <property type="evidence" value="ECO:0007669"/>
    <property type="project" value="TreeGrafter"/>
</dbReference>
<comment type="similarity">
    <text evidence="2">Belongs to the SUA5 family.</text>
</comment>
<protein>
    <recommendedName>
        <fullName evidence="4">Threonylcarbamoyl-AMP synthase</fullName>
        <ecNumber evidence="3">2.7.7.87</ecNumber>
    </recommendedName>
    <alternativeName>
        <fullName evidence="11">L-threonylcarbamoyladenylate synthase</fullName>
    </alternativeName>
</protein>
<dbReference type="GO" id="GO:0006450">
    <property type="term" value="P:regulation of translational fidelity"/>
    <property type="evidence" value="ECO:0007669"/>
    <property type="project" value="TreeGrafter"/>
</dbReference>
<dbReference type="PANTHER" id="PTHR17490:SF16">
    <property type="entry name" value="THREONYLCARBAMOYL-AMP SYNTHASE"/>
    <property type="match status" value="1"/>
</dbReference>
<evidence type="ECO:0000256" key="6">
    <source>
        <dbReference type="ARBA" id="ARBA00022679"/>
    </source>
</evidence>
<proteinExistence type="inferred from homology"/>
<evidence type="ECO:0000256" key="4">
    <source>
        <dbReference type="ARBA" id="ARBA00015492"/>
    </source>
</evidence>
<dbReference type="GO" id="GO:0061710">
    <property type="term" value="F:L-threonylcarbamoyladenylate synthase"/>
    <property type="evidence" value="ECO:0007669"/>
    <property type="project" value="UniProtKB-EC"/>
</dbReference>
<feature type="binding site" evidence="13">
    <location>
        <position position="142"/>
    </location>
    <ligand>
        <name>L-threonine</name>
        <dbReference type="ChEBI" id="CHEBI:57926"/>
    </ligand>
</feature>